<feature type="signal peptide" evidence="6">
    <location>
        <begin position="1"/>
        <end position="16"/>
    </location>
</feature>
<evidence type="ECO:0000256" key="3">
    <source>
        <dbReference type="ARBA" id="ARBA00022801"/>
    </source>
</evidence>
<dbReference type="PANTHER" id="PTHR43788:SF13">
    <property type="entry name" value="REGULATOR OF NONSENSE TRANSCRIPTS 1"/>
    <property type="match status" value="1"/>
</dbReference>
<dbReference type="FunFam" id="3.40.50.300:FF:000326">
    <property type="entry name" value="P-loop containing nucleoside triphosphate hydrolase"/>
    <property type="match status" value="1"/>
</dbReference>
<keyword evidence="6" id="KW-0732">Signal</keyword>
<name>A0A8J2WUX6_9STRA</name>
<dbReference type="InterPro" id="IPR041679">
    <property type="entry name" value="DNA2/NAM7-like_C"/>
</dbReference>
<dbReference type="GO" id="GO:0016787">
    <property type="term" value="F:hydrolase activity"/>
    <property type="evidence" value="ECO:0007669"/>
    <property type="project" value="UniProtKB-KW"/>
</dbReference>
<dbReference type="AlphaFoldDB" id="A0A8J2WUX6"/>
<feature type="domain" description="DNA2/NAM7 helicase-like C-terminal" evidence="8">
    <location>
        <begin position="462"/>
        <end position="646"/>
    </location>
</feature>
<evidence type="ECO:0000256" key="5">
    <source>
        <dbReference type="ARBA" id="ARBA00022840"/>
    </source>
</evidence>
<evidence type="ECO:0000256" key="1">
    <source>
        <dbReference type="ARBA" id="ARBA00007913"/>
    </source>
</evidence>
<dbReference type="OrthoDB" id="201314at2759"/>
<evidence type="ECO:0008006" key="11">
    <source>
        <dbReference type="Google" id="ProtNLM"/>
    </source>
</evidence>
<dbReference type="InterPro" id="IPR041677">
    <property type="entry name" value="DNA2/NAM7_AAA_11"/>
</dbReference>
<proteinExistence type="inferred from homology"/>
<keyword evidence="2" id="KW-0547">Nucleotide-binding</keyword>
<dbReference type="Pfam" id="PF13086">
    <property type="entry name" value="AAA_11"/>
    <property type="match status" value="2"/>
</dbReference>
<dbReference type="Proteomes" id="UP000789595">
    <property type="component" value="Unassembled WGS sequence"/>
</dbReference>
<gene>
    <name evidence="9" type="ORF">PECAL_1P30960</name>
</gene>
<dbReference type="GO" id="GO:0005524">
    <property type="term" value="F:ATP binding"/>
    <property type="evidence" value="ECO:0007669"/>
    <property type="project" value="UniProtKB-KW"/>
</dbReference>
<dbReference type="InterPro" id="IPR047187">
    <property type="entry name" value="SF1_C_Upf1"/>
</dbReference>
<dbReference type="InterPro" id="IPR050534">
    <property type="entry name" value="Coronavir_polyprotein_1ab"/>
</dbReference>
<evidence type="ECO:0000256" key="4">
    <source>
        <dbReference type="ARBA" id="ARBA00022806"/>
    </source>
</evidence>
<dbReference type="GO" id="GO:0043139">
    <property type="term" value="F:5'-3' DNA helicase activity"/>
    <property type="evidence" value="ECO:0007669"/>
    <property type="project" value="TreeGrafter"/>
</dbReference>
<keyword evidence="4" id="KW-0347">Helicase</keyword>
<comment type="caution">
    <text evidence="9">The sequence shown here is derived from an EMBL/GenBank/DDBJ whole genome shotgun (WGS) entry which is preliminary data.</text>
</comment>
<keyword evidence="10" id="KW-1185">Reference proteome</keyword>
<dbReference type="Gene3D" id="3.40.50.300">
    <property type="entry name" value="P-loop containing nucleotide triphosphate hydrolases"/>
    <property type="match status" value="2"/>
</dbReference>
<feature type="domain" description="DNA2/NAM7 helicase helicase" evidence="7">
    <location>
        <begin position="247"/>
        <end position="347"/>
    </location>
</feature>
<protein>
    <recommendedName>
        <fullName evidence="11">AAA+ ATPase domain-containing protein</fullName>
    </recommendedName>
</protein>
<dbReference type="CDD" id="cd18808">
    <property type="entry name" value="SF1_C_Upf1"/>
    <property type="match status" value="1"/>
</dbReference>
<evidence type="ECO:0000313" key="9">
    <source>
        <dbReference type="EMBL" id="CAH0366595.1"/>
    </source>
</evidence>
<dbReference type="EMBL" id="CAKKNE010000001">
    <property type="protein sequence ID" value="CAH0366595.1"/>
    <property type="molecule type" value="Genomic_DNA"/>
</dbReference>
<evidence type="ECO:0000259" key="8">
    <source>
        <dbReference type="Pfam" id="PF13087"/>
    </source>
</evidence>
<keyword evidence="3" id="KW-0378">Hydrolase</keyword>
<dbReference type="Pfam" id="PF13087">
    <property type="entry name" value="AAA_12"/>
    <property type="match status" value="1"/>
</dbReference>
<keyword evidence="5" id="KW-0067">ATP-binding</keyword>
<dbReference type="SUPFAM" id="SSF52540">
    <property type="entry name" value="P-loop containing nucleoside triphosphate hydrolases"/>
    <property type="match status" value="1"/>
</dbReference>
<sequence>MTAALQAALLLSLTHSFQPRQFTSQKRTLHGAADDYAQRWDALVLEEYRATASELRRQRATWPKRRLEEAGVSLFGTAAPHSELFGEKILRVTRSGESSRVRESFTRGDVLTLTFDAAAAPREVAVVETGVDWLTVAVGETWPGKTWEARRRPGSVAVRLDKSAPRAPLAAQRDALSRVAAGKAGAAAASLATGLDDAACAAPPRRLAGGAVVEFAGIPGGATAPTLEIGIRNAIAGASADAQFLPNERQIDCVAWALGRSVGLVRGPPGTGKTRTASLLVSSALRLAGADKKTPRVLAVTHSNGAADVLLAALHLAGVNAIRAGRPTAVAPEARRFTTVALAERHPEVISLRKRANNASLPSYVRSDAMRQAYRCVEDVKASLARHAEVVVASCIGAHSLIEAEAGPFELVVLDEAAQTTEPALCCALAAAKAEQVVFFGDTRQLPPTVVSGDRELRYALGRSPMERLERSGVELETLHVQYRMPPALVEFPSRHFYRGVVQSSDSVLRRVVPRGFVWPVGGLPLAFLDLDGGETKHEAGFSNAPEAEIVVEVVSEFLRKEEGNIVVLSPYAKQVSKVRTALRRAGVEGVRVGSVDSFQGQEADIVVFSATRSNQDGSLGFVRDARRLNVALTRAKRGLVVVGDAVTLSNSHHWSALIASCKKRGCVVDLRATSSDV</sequence>
<reference evidence="9" key="1">
    <citation type="submission" date="2021-11" db="EMBL/GenBank/DDBJ databases">
        <authorList>
            <consortium name="Genoscope - CEA"/>
            <person name="William W."/>
        </authorList>
    </citation>
    <scope>NUCLEOTIDE SEQUENCE</scope>
</reference>
<organism evidence="9 10">
    <name type="scientific">Pelagomonas calceolata</name>
    <dbReference type="NCBI Taxonomy" id="35677"/>
    <lineage>
        <taxon>Eukaryota</taxon>
        <taxon>Sar</taxon>
        <taxon>Stramenopiles</taxon>
        <taxon>Ochrophyta</taxon>
        <taxon>Pelagophyceae</taxon>
        <taxon>Pelagomonadales</taxon>
        <taxon>Pelagomonadaceae</taxon>
        <taxon>Pelagomonas</taxon>
    </lineage>
</organism>
<evidence type="ECO:0000256" key="2">
    <source>
        <dbReference type="ARBA" id="ARBA00022741"/>
    </source>
</evidence>
<evidence type="ECO:0000313" key="10">
    <source>
        <dbReference type="Proteomes" id="UP000789595"/>
    </source>
</evidence>
<feature type="domain" description="DNA2/NAM7 helicase helicase" evidence="7">
    <location>
        <begin position="375"/>
        <end position="452"/>
    </location>
</feature>
<evidence type="ECO:0000259" key="7">
    <source>
        <dbReference type="Pfam" id="PF13086"/>
    </source>
</evidence>
<evidence type="ECO:0000256" key="6">
    <source>
        <dbReference type="SAM" id="SignalP"/>
    </source>
</evidence>
<dbReference type="InterPro" id="IPR027417">
    <property type="entry name" value="P-loop_NTPase"/>
</dbReference>
<dbReference type="PANTHER" id="PTHR43788">
    <property type="entry name" value="DNA2/NAM7 HELICASE FAMILY MEMBER"/>
    <property type="match status" value="1"/>
</dbReference>
<feature type="chain" id="PRO_5035301426" description="AAA+ ATPase domain-containing protein" evidence="6">
    <location>
        <begin position="17"/>
        <end position="678"/>
    </location>
</feature>
<comment type="similarity">
    <text evidence="1">Belongs to the DNA2/NAM7 helicase family.</text>
</comment>
<dbReference type="GO" id="GO:0005694">
    <property type="term" value="C:chromosome"/>
    <property type="evidence" value="ECO:0007669"/>
    <property type="project" value="UniProtKB-ARBA"/>
</dbReference>
<accession>A0A8J2WUX6</accession>